<dbReference type="InterPro" id="IPR004158">
    <property type="entry name" value="DUF247_pln"/>
</dbReference>
<organism evidence="3 4">
    <name type="scientific">Rhamnella rubrinervis</name>
    <dbReference type="NCBI Taxonomy" id="2594499"/>
    <lineage>
        <taxon>Eukaryota</taxon>
        <taxon>Viridiplantae</taxon>
        <taxon>Streptophyta</taxon>
        <taxon>Embryophyta</taxon>
        <taxon>Tracheophyta</taxon>
        <taxon>Spermatophyta</taxon>
        <taxon>Magnoliopsida</taxon>
        <taxon>eudicotyledons</taxon>
        <taxon>Gunneridae</taxon>
        <taxon>Pentapetalae</taxon>
        <taxon>rosids</taxon>
        <taxon>fabids</taxon>
        <taxon>Rosales</taxon>
        <taxon>Rhamnaceae</taxon>
        <taxon>rhamnoid group</taxon>
        <taxon>Rhamneae</taxon>
        <taxon>Rhamnella</taxon>
    </lineage>
</organism>
<dbReference type="PANTHER" id="PTHR31549">
    <property type="entry name" value="PROTEIN, PUTATIVE (DUF247)-RELATED-RELATED"/>
    <property type="match status" value="1"/>
</dbReference>
<evidence type="ECO:0000313" key="3">
    <source>
        <dbReference type="EMBL" id="KAF3442501.1"/>
    </source>
</evidence>
<dbReference type="Proteomes" id="UP000796880">
    <property type="component" value="Unassembled WGS sequence"/>
</dbReference>
<reference evidence="3" key="1">
    <citation type="submission" date="2020-03" db="EMBL/GenBank/DDBJ databases">
        <title>A high-quality chromosome-level genome assembly of a woody plant with both climbing and erect habits, Rhamnella rubrinervis.</title>
        <authorList>
            <person name="Lu Z."/>
            <person name="Yang Y."/>
            <person name="Zhu X."/>
            <person name="Sun Y."/>
        </authorList>
    </citation>
    <scope>NUCLEOTIDE SEQUENCE</scope>
    <source>
        <strain evidence="3">BYM</strain>
        <tissue evidence="3">Leaf</tissue>
    </source>
</reference>
<dbReference type="EMBL" id="VOIH02000007">
    <property type="protein sequence ID" value="KAF3442501.1"/>
    <property type="molecule type" value="Genomic_DNA"/>
</dbReference>
<gene>
    <name evidence="3" type="ORF">FNV43_RR16417</name>
</gene>
<dbReference type="AlphaFoldDB" id="A0A8K0GYR2"/>
<feature type="transmembrane region" description="Helical" evidence="2">
    <location>
        <begin position="492"/>
        <end position="514"/>
    </location>
</feature>
<dbReference type="Pfam" id="PF03140">
    <property type="entry name" value="DUF247"/>
    <property type="match status" value="1"/>
</dbReference>
<evidence type="ECO:0000256" key="2">
    <source>
        <dbReference type="SAM" id="Phobius"/>
    </source>
</evidence>
<dbReference type="OrthoDB" id="1849062at2759"/>
<dbReference type="PANTHER" id="PTHR31549:SF149">
    <property type="entry name" value="ISOPRENOID SYNTHASE DOMAIN-CONTAINING PROTEIN"/>
    <property type="match status" value="1"/>
</dbReference>
<evidence type="ECO:0000313" key="4">
    <source>
        <dbReference type="Proteomes" id="UP000796880"/>
    </source>
</evidence>
<protein>
    <submittedName>
        <fullName evidence="3">Uncharacterized protein</fullName>
    </submittedName>
</protein>
<evidence type="ECO:0000256" key="1">
    <source>
        <dbReference type="SAM" id="MobiDB-lite"/>
    </source>
</evidence>
<feature type="region of interest" description="Disordered" evidence="1">
    <location>
        <begin position="1"/>
        <end position="25"/>
    </location>
</feature>
<keyword evidence="4" id="KW-1185">Reference proteome</keyword>
<keyword evidence="2" id="KW-0472">Membrane</keyword>
<comment type="caution">
    <text evidence="3">The sequence shown here is derived from an EMBL/GenBank/DDBJ whole genome shotgun (WGS) entry which is preliminary data.</text>
</comment>
<name>A0A8K0GYR2_9ROSA</name>
<proteinExistence type="predicted"/>
<sequence length="529" mass="59807">MEVPEGGLFSTEEPSVERTITGEVSSQGSNAKLVLTEYAGSLANSSPAEWLITIMNDGDESSSGESQPKTPKIPKIPKMFRDIGSSNDCYDPLVVSIGPYHHGKPELQKMEKLKIKMAKQYVMETREKSIQASYKKVEEVAGEAKKYYDFDSSSAIDDESFTKMMFLDGCFVLQYMYLSVHGQQDMGMKIHHTAYVRRDLFLVENQLPYIVLKALMSTRFIDSEGKNMIDRFIKLNQAHHRPPQSRRNRFGWLRVFINYICSCIDDPDQTAELPTIDSSSIKDDQPPHLLESAVQAAELPTKNRSSTKDDQPLHLLDMMRKAVVGPKAKAALGAKSTGPEVNWSQRYQSAKELKTVRITFRPNKSGCYTDVRFTTAMFFYGRVTLPRLIVNDSTKSMLLNMVAFETCADGPDDFWVTSYICFMDSLINNAEDVSVLRSQNILVNCLSTDQEVADLFNDIGKYLAPNPRAYAHVKNGIRAHYNNVFKKWMAKWLVAFFSSPWFVGSIFAIFLGAIETYTALRPQSIIHQP</sequence>
<keyword evidence="2" id="KW-0812">Transmembrane</keyword>
<keyword evidence="2" id="KW-1133">Transmembrane helix</keyword>
<accession>A0A8K0GYR2</accession>